<dbReference type="CDD" id="cd00838">
    <property type="entry name" value="MPP_superfamily"/>
    <property type="match status" value="1"/>
</dbReference>
<dbReference type="PANTHER" id="PTHR42850">
    <property type="entry name" value="METALLOPHOSPHOESTERASE"/>
    <property type="match status" value="1"/>
</dbReference>
<evidence type="ECO:0000259" key="2">
    <source>
        <dbReference type="Pfam" id="PF12850"/>
    </source>
</evidence>
<dbReference type="RefSeq" id="WP_307328574.1">
    <property type="nucleotide sequence ID" value="NZ_JAUSUG010000017.1"/>
</dbReference>
<sequence length="242" mass="27438">MKFAFISDIHGNAVALQAVLEDIEIQNVDQIIVLGDICYRGPEPKKALELTRSLQTTVIKGNADEWIVRGIRHGEVPDKAVDLMNKERDWSIEKLSEEEIDYLRSLPTEASLKLTENIEIHVFHATPKSLFDVVQQDESSAAIKEKLMGHPSAKLFIYGHIHFPYLRFFDGKVVANTGSVGLPFDGTPLASYLIVEGEGDYFNMAIRRVPYDLDKVIRQYEENNYPNMEMMTSIVRNGKLPN</sequence>
<proteinExistence type="inferred from homology"/>
<accession>A0ABT9ZYX6</accession>
<comment type="caution">
    <text evidence="3">The sequence shown here is derived from an EMBL/GenBank/DDBJ whole genome shotgun (WGS) entry which is preliminary data.</text>
</comment>
<dbReference type="Proteomes" id="UP001230005">
    <property type="component" value="Unassembled WGS sequence"/>
</dbReference>
<dbReference type="SUPFAM" id="SSF56300">
    <property type="entry name" value="Metallo-dependent phosphatases"/>
    <property type="match status" value="1"/>
</dbReference>
<protein>
    <submittedName>
        <fullName evidence="3">Phosphoesterase</fullName>
    </submittedName>
</protein>
<dbReference type="PANTHER" id="PTHR42850:SF2">
    <property type="entry name" value="BLL5683 PROTEIN"/>
    <property type="match status" value="1"/>
</dbReference>
<organism evidence="3 4">
    <name type="scientific">Evansella vedderi</name>
    <dbReference type="NCBI Taxonomy" id="38282"/>
    <lineage>
        <taxon>Bacteria</taxon>
        <taxon>Bacillati</taxon>
        <taxon>Bacillota</taxon>
        <taxon>Bacilli</taxon>
        <taxon>Bacillales</taxon>
        <taxon>Bacillaceae</taxon>
        <taxon>Evansella</taxon>
    </lineage>
</organism>
<evidence type="ECO:0000256" key="1">
    <source>
        <dbReference type="ARBA" id="ARBA00008950"/>
    </source>
</evidence>
<feature type="domain" description="Calcineurin-like phosphoesterase" evidence="2">
    <location>
        <begin position="1"/>
        <end position="196"/>
    </location>
</feature>
<gene>
    <name evidence="3" type="ORF">J2S74_003862</name>
</gene>
<dbReference type="Pfam" id="PF12850">
    <property type="entry name" value="Metallophos_2"/>
    <property type="match status" value="1"/>
</dbReference>
<name>A0ABT9ZYX6_9BACI</name>
<dbReference type="PIRSF" id="PIRSF000883">
    <property type="entry name" value="Pesterase_MJ0912"/>
    <property type="match status" value="1"/>
</dbReference>
<dbReference type="InterPro" id="IPR024654">
    <property type="entry name" value="Calcineurin-like_PHP_lpxH"/>
</dbReference>
<evidence type="ECO:0000313" key="4">
    <source>
        <dbReference type="Proteomes" id="UP001230005"/>
    </source>
</evidence>
<dbReference type="EMBL" id="JAUSUG010000017">
    <property type="protein sequence ID" value="MDQ0256442.1"/>
    <property type="molecule type" value="Genomic_DNA"/>
</dbReference>
<dbReference type="Gene3D" id="3.60.21.10">
    <property type="match status" value="1"/>
</dbReference>
<comment type="similarity">
    <text evidence="1">Belongs to the metallophosphoesterase superfamily. YfcE family.</text>
</comment>
<evidence type="ECO:0000313" key="3">
    <source>
        <dbReference type="EMBL" id="MDQ0256442.1"/>
    </source>
</evidence>
<reference evidence="3 4" key="1">
    <citation type="submission" date="2023-07" db="EMBL/GenBank/DDBJ databases">
        <title>Genomic Encyclopedia of Type Strains, Phase IV (KMG-IV): sequencing the most valuable type-strain genomes for metagenomic binning, comparative biology and taxonomic classification.</title>
        <authorList>
            <person name="Goeker M."/>
        </authorList>
    </citation>
    <scope>NUCLEOTIDE SEQUENCE [LARGE SCALE GENOMIC DNA]</scope>
    <source>
        <strain evidence="3 4">DSM 9768</strain>
    </source>
</reference>
<keyword evidence="4" id="KW-1185">Reference proteome</keyword>
<dbReference type="InterPro" id="IPR011152">
    <property type="entry name" value="Pesterase_MJ0912"/>
</dbReference>
<dbReference type="InterPro" id="IPR050126">
    <property type="entry name" value="Ap4A_hydrolase"/>
</dbReference>
<dbReference type="InterPro" id="IPR029052">
    <property type="entry name" value="Metallo-depent_PP-like"/>
</dbReference>